<dbReference type="Proteomes" id="UP001596258">
    <property type="component" value="Unassembled WGS sequence"/>
</dbReference>
<comment type="caution">
    <text evidence="1">The sequence shown here is derived from an EMBL/GenBank/DDBJ whole genome shotgun (WGS) entry which is preliminary data.</text>
</comment>
<name>A0ABW1UB53_9LACO</name>
<reference evidence="2" key="1">
    <citation type="journal article" date="2019" name="Int. J. Syst. Evol. Microbiol.">
        <title>The Global Catalogue of Microorganisms (GCM) 10K type strain sequencing project: providing services to taxonomists for standard genome sequencing and annotation.</title>
        <authorList>
            <consortium name="The Broad Institute Genomics Platform"/>
            <consortium name="The Broad Institute Genome Sequencing Center for Infectious Disease"/>
            <person name="Wu L."/>
            <person name="Ma J."/>
        </authorList>
    </citation>
    <scope>NUCLEOTIDE SEQUENCE [LARGE SCALE GENOMIC DNA]</scope>
    <source>
        <strain evidence="2">CCM 8893</strain>
    </source>
</reference>
<evidence type="ECO:0000313" key="2">
    <source>
        <dbReference type="Proteomes" id="UP001596258"/>
    </source>
</evidence>
<protein>
    <submittedName>
        <fullName evidence="1">Uncharacterized protein</fullName>
    </submittedName>
</protein>
<sequence length="514" mass="57966">MANEVEKALWLGFQNSADYRDLAEFPRDAVERTLELYLSGIDDSGKSANFHQWTVQTVLPALADFMEMPDLKNMPGADGFTIFSFNVIKRFLHYLAETGTTKIQTAALVAALDRYEQMLDDQLKEKNLAATRGRDFDETGGPSLPAWQEYTANNIQRYTAKWVAAYLKSPGWRKDRNPGLTRDTLELAVEQLSEQAYDTYRKTPKSWTKKVLSSVLCGYFVSNLDLTAAEIGAVIPVIGHVMTFAAEQGWLNANRAENYQRYLNAIAPKAVAQAQDPNNFGPAKQAIIQMRSEGIEPDDDAAVQAFMDKVNAQRGLDSAYEGGARLPDGTDFTAEEFQALLADDDLMTDLAVNFDTDPQENYLTKPHVTEVSGRRWRQADARMAHGKSIFFGLRLWLLRTRYPLTGDSWQGAFKLMDVLAQLADMLYSQQLVAIDECPAVIWEDFAQWIRQDGYEPQQVLALLTALMRMLVDDGYLSAEAGKRNIATFQPVVKHRQGNVISMKAARKRQRRKKR</sequence>
<proteinExistence type="predicted"/>
<organism evidence="1 2">
    <name type="scientific">Levilactobacillus angrenensis</name>
    <dbReference type="NCBI Taxonomy" id="2486020"/>
    <lineage>
        <taxon>Bacteria</taxon>
        <taxon>Bacillati</taxon>
        <taxon>Bacillota</taxon>
        <taxon>Bacilli</taxon>
        <taxon>Lactobacillales</taxon>
        <taxon>Lactobacillaceae</taxon>
        <taxon>Levilactobacillus</taxon>
    </lineage>
</organism>
<dbReference type="EMBL" id="JBHSSO010000016">
    <property type="protein sequence ID" value="MFC6289775.1"/>
    <property type="molecule type" value="Genomic_DNA"/>
</dbReference>
<accession>A0ABW1UB53</accession>
<keyword evidence="2" id="KW-1185">Reference proteome</keyword>
<gene>
    <name evidence="1" type="ORF">ACFP1M_06110</name>
</gene>
<evidence type="ECO:0000313" key="1">
    <source>
        <dbReference type="EMBL" id="MFC6289775.1"/>
    </source>
</evidence>
<dbReference type="RefSeq" id="WP_125574661.1">
    <property type="nucleotide sequence ID" value="NZ_JBHSSO010000016.1"/>
</dbReference>